<feature type="compositionally biased region" description="Basic and acidic residues" evidence="5">
    <location>
        <begin position="499"/>
        <end position="508"/>
    </location>
</feature>
<dbReference type="SUPFAM" id="SSF56112">
    <property type="entry name" value="Protein kinase-like (PK-like)"/>
    <property type="match status" value="1"/>
</dbReference>
<evidence type="ECO:0000256" key="3">
    <source>
        <dbReference type="ARBA" id="ARBA00022777"/>
    </source>
</evidence>
<evidence type="ECO:0000256" key="2">
    <source>
        <dbReference type="ARBA" id="ARBA00022741"/>
    </source>
</evidence>
<dbReference type="GO" id="GO:0004674">
    <property type="term" value="F:protein serine/threonine kinase activity"/>
    <property type="evidence" value="ECO:0007669"/>
    <property type="project" value="TreeGrafter"/>
</dbReference>
<accession>A0A4Y7Q393</accession>
<dbReference type="InterPro" id="IPR051681">
    <property type="entry name" value="Ser/Thr_Kinases-Pseudokinases"/>
</dbReference>
<evidence type="ECO:0000313" key="7">
    <source>
        <dbReference type="EMBL" id="TDL21801.1"/>
    </source>
</evidence>
<organism evidence="7 8">
    <name type="scientific">Rickenella mellea</name>
    <dbReference type="NCBI Taxonomy" id="50990"/>
    <lineage>
        <taxon>Eukaryota</taxon>
        <taxon>Fungi</taxon>
        <taxon>Dikarya</taxon>
        <taxon>Basidiomycota</taxon>
        <taxon>Agaricomycotina</taxon>
        <taxon>Agaricomycetes</taxon>
        <taxon>Hymenochaetales</taxon>
        <taxon>Rickenellaceae</taxon>
        <taxon>Rickenella</taxon>
    </lineage>
</organism>
<dbReference type="InterPro" id="IPR011009">
    <property type="entry name" value="Kinase-like_dom_sf"/>
</dbReference>
<keyword evidence="2" id="KW-0547">Nucleotide-binding</keyword>
<feature type="compositionally biased region" description="Polar residues" evidence="5">
    <location>
        <begin position="163"/>
        <end position="174"/>
    </location>
</feature>
<feature type="compositionally biased region" description="Pro residues" evidence="5">
    <location>
        <begin position="153"/>
        <end position="162"/>
    </location>
</feature>
<proteinExistence type="predicted"/>
<keyword evidence="4" id="KW-0067">ATP-binding</keyword>
<dbReference type="Gene3D" id="3.90.810.10">
    <property type="entry name" value="CRIB domain"/>
    <property type="match status" value="1"/>
</dbReference>
<name>A0A4Y7Q393_9AGAM</name>
<keyword evidence="3 7" id="KW-0418">Kinase</keyword>
<dbReference type="InterPro" id="IPR036936">
    <property type="entry name" value="CRIB_dom_sf"/>
</dbReference>
<protein>
    <submittedName>
        <fullName evidence="7">Kinase-like protein</fullName>
    </submittedName>
</protein>
<feature type="region of interest" description="Disordered" evidence="5">
    <location>
        <begin position="104"/>
        <end position="509"/>
    </location>
</feature>
<feature type="compositionally biased region" description="Pro residues" evidence="5">
    <location>
        <begin position="119"/>
        <end position="135"/>
    </location>
</feature>
<evidence type="ECO:0000256" key="4">
    <source>
        <dbReference type="ARBA" id="ARBA00022840"/>
    </source>
</evidence>
<dbReference type="InterPro" id="IPR001245">
    <property type="entry name" value="Ser-Thr/Tyr_kinase_cat_dom"/>
</dbReference>
<dbReference type="PANTHER" id="PTHR44329">
    <property type="entry name" value="SERINE/THREONINE-PROTEIN KINASE TNNI3K-RELATED"/>
    <property type="match status" value="1"/>
</dbReference>
<reference evidence="7 8" key="1">
    <citation type="submission" date="2018-06" db="EMBL/GenBank/DDBJ databases">
        <title>A transcriptomic atlas of mushroom development highlights an independent origin of complex multicellularity.</title>
        <authorList>
            <consortium name="DOE Joint Genome Institute"/>
            <person name="Krizsan K."/>
            <person name="Almasi E."/>
            <person name="Merenyi Z."/>
            <person name="Sahu N."/>
            <person name="Viragh M."/>
            <person name="Koszo T."/>
            <person name="Mondo S."/>
            <person name="Kiss B."/>
            <person name="Balint B."/>
            <person name="Kues U."/>
            <person name="Barry K."/>
            <person name="Hegedus J.C."/>
            <person name="Henrissat B."/>
            <person name="Johnson J."/>
            <person name="Lipzen A."/>
            <person name="Ohm R."/>
            <person name="Nagy I."/>
            <person name="Pangilinan J."/>
            <person name="Yan J."/>
            <person name="Xiong Y."/>
            <person name="Grigoriev I.V."/>
            <person name="Hibbett D.S."/>
            <person name="Nagy L.G."/>
        </authorList>
    </citation>
    <scope>NUCLEOTIDE SEQUENCE [LARGE SCALE GENOMIC DNA]</scope>
    <source>
        <strain evidence="7 8">SZMC22713</strain>
    </source>
</reference>
<dbReference type="PROSITE" id="PS50011">
    <property type="entry name" value="PROTEIN_KINASE_DOM"/>
    <property type="match status" value="1"/>
</dbReference>
<dbReference type="AlphaFoldDB" id="A0A4Y7Q393"/>
<dbReference type="InterPro" id="IPR000719">
    <property type="entry name" value="Prot_kinase_dom"/>
</dbReference>
<dbReference type="VEuPathDB" id="FungiDB:BD410DRAFT_279347"/>
<dbReference type="STRING" id="50990.A0A4Y7Q393"/>
<dbReference type="Pfam" id="PF07714">
    <property type="entry name" value="PK_Tyr_Ser-Thr"/>
    <property type="match status" value="1"/>
</dbReference>
<dbReference type="GO" id="GO:0005524">
    <property type="term" value="F:ATP binding"/>
    <property type="evidence" value="ECO:0007669"/>
    <property type="project" value="UniProtKB-KW"/>
</dbReference>
<dbReference type="Proteomes" id="UP000294933">
    <property type="component" value="Unassembled WGS sequence"/>
</dbReference>
<feature type="compositionally biased region" description="Pro residues" evidence="5">
    <location>
        <begin position="237"/>
        <end position="246"/>
    </location>
</feature>
<gene>
    <name evidence="7" type="ORF">BD410DRAFT_279347</name>
</gene>
<evidence type="ECO:0000259" key="6">
    <source>
        <dbReference type="PROSITE" id="PS50011"/>
    </source>
</evidence>
<dbReference type="EMBL" id="ML170178">
    <property type="protein sequence ID" value="TDL21801.1"/>
    <property type="molecule type" value="Genomic_DNA"/>
</dbReference>
<dbReference type="SMART" id="SM00220">
    <property type="entry name" value="S_TKc"/>
    <property type="match status" value="1"/>
</dbReference>
<feature type="compositionally biased region" description="Low complexity" evidence="5">
    <location>
        <begin position="414"/>
        <end position="429"/>
    </location>
</feature>
<feature type="compositionally biased region" description="Basic and acidic residues" evidence="5">
    <location>
        <begin position="468"/>
        <end position="491"/>
    </location>
</feature>
<dbReference type="PANTHER" id="PTHR44329:SF288">
    <property type="entry name" value="MITOGEN-ACTIVATED PROTEIN KINASE KINASE KINASE 20"/>
    <property type="match status" value="1"/>
</dbReference>
<dbReference type="PROSITE" id="PS00108">
    <property type="entry name" value="PROTEIN_KINASE_ST"/>
    <property type="match status" value="1"/>
</dbReference>
<evidence type="ECO:0000313" key="8">
    <source>
        <dbReference type="Proteomes" id="UP000294933"/>
    </source>
</evidence>
<dbReference type="OrthoDB" id="122279at2759"/>
<evidence type="ECO:0000256" key="5">
    <source>
        <dbReference type="SAM" id="MobiDB-lite"/>
    </source>
</evidence>
<feature type="domain" description="Protein kinase" evidence="6">
    <location>
        <begin position="601"/>
        <end position="878"/>
    </location>
</feature>
<evidence type="ECO:0000256" key="1">
    <source>
        <dbReference type="ARBA" id="ARBA00022679"/>
    </source>
</evidence>
<dbReference type="Gene3D" id="1.10.510.10">
    <property type="entry name" value="Transferase(Phosphotransferase) domain 1"/>
    <property type="match status" value="1"/>
</dbReference>
<keyword evidence="1" id="KW-0808">Transferase</keyword>
<dbReference type="InterPro" id="IPR008271">
    <property type="entry name" value="Ser/Thr_kinase_AS"/>
</dbReference>
<keyword evidence="8" id="KW-1185">Reference proteome</keyword>
<sequence length="920" mass="101198">MASTIHKDNNGTKKGLSRLMSFMTPTKPVEIETPNDPVNITDVGESSTGLIGLSSGQREMLLQSGISENEQEKNPQAVMGILKFIEGGSGIFKHENVWDKMAREDDNPDFQTSATPMPRRVPPPPRKAPLPPRKAQPPSQKAPTKPDAVTQPQPLPYRPVPIPSQTTSNATRSMPQRPKMAPAAPTAVIKAQPQPNPPATTPLQPTSNALDHPMSQRPKKVSTPPIVVVQPESEPNSPAPTPPPPVLSNAPNKSISQRPKIAPTAPSAVTLPQPQPQPQSFQLVPTPAQHLSNALDRSKPMEPQKVSAAPTAVMQPQPELDIPASTPPPPVLSNAPNNSISQRPKLVPNALTAVTEPQPQPQSQPSQPVLTPVQHPSYALDPSMSERPNKSPAADAEIERLNALSERTEKQQGPQGQTQSSVEQQQQPEKPNSDSSSSDLPFKNPVTVAKEAEQERPLSLSSPVALTRESEREPDRDRQQHERNQRREQHQNKYQQANRGEHERDPRDVAAAQLAAATAAAFDVHATQKIALTALNDREVKNKFLAMFQSDPKPVANLFQTLLDQDDLPSESRAHLARTLARLAKTSASYPDCLNLTMIRRTGTDPVAGGGFADVWKGYFDEKPVALKALRIFKQAVREKALKEFSHEAVIWRQLKHSNILPFYGVFRGDEHFDRLCLVSPWMDAGNVMDYLTVHPDSNRLSLLSDVAQGINYLHLFQPPIIHGDLKGANIFVSPSRTACVGDFGLARFRESHESTLATTTGNMTGTLRWQAPELLNIVEGESTRRSEQSDIYSFGCVCLELMTGKPPFSEIRNDGAVMLAISKGQIPHRPHENLNVIERGLDDTLWAFMQHCWTFDPALRPRIVQVTEYFQRHHDAARPGTVTIRQGVPVSSGQRDLPDPFVVDLSNLLTQLEGSEQFG</sequence>